<dbReference type="OrthoDB" id="9815445at2"/>
<dbReference type="Gene3D" id="1.10.3720.10">
    <property type="entry name" value="MetI-like"/>
    <property type="match status" value="1"/>
</dbReference>
<reference evidence="8 9" key="1">
    <citation type="submission" date="2019-01" db="EMBL/GenBank/DDBJ databases">
        <title>Complete sequence and annotation of the Mycoplasma phocirhinis strain 852T genome.</title>
        <authorList>
            <person name="Frasca S.Jr."/>
            <person name="Kutish G.F."/>
            <person name="Castellanos Gell J."/>
            <person name="Michaels D.L."/>
            <person name="Brown D.R."/>
        </authorList>
    </citation>
    <scope>NUCLEOTIDE SEQUENCE [LARGE SCALE GENOMIC DNA]</scope>
    <source>
        <strain evidence="8 9">852</strain>
    </source>
</reference>
<keyword evidence="2" id="KW-0813">Transport</keyword>
<organism evidence="8 9">
    <name type="scientific">Mycoplasmopsis phocirhinis</name>
    <dbReference type="NCBI Taxonomy" id="142650"/>
    <lineage>
        <taxon>Bacteria</taxon>
        <taxon>Bacillati</taxon>
        <taxon>Mycoplasmatota</taxon>
        <taxon>Mycoplasmoidales</taxon>
        <taxon>Metamycoplasmataceae</taxon>
        <taxon>Mycoplasmopsis</taxon>
    </lineage>
</organism>
<dbReference type="PANTHER" id="PTHR43744">
    <property type="entry name" value="ABC TRANSPORTER PERMEASE PROTEIN MG189-RELATED-RELATED"/>
    <property type="match status" value="1"/>
</dbReference>
<evidence type="ECO:0000256" key="4">
    <source>
        <dbReference type="ARBA" id="ARBA00022692"/>
    </source>
</evidence>
<protein>
    <submittedName>
        <fullName evidence="8">Carbohydrate ABC transporter permease</fullName>
    </submittedName>
</protein>
<accession>A0A4P6MSI5</accession>
<keyword evidence="5 7" id="KW-1133">Transmembrane helix</keyword>
<evidence type="ECO:0000313" key="8">
    <source>
        <dbReference type="EMBL" id="QBF34821.1"/>
    </source>
</evidence>
<evidence type="ECO:0000256" key="3">
    <source>
        <dbReference type="ARBA" id="ARBA00022475"/>
    </source>
</evidence>
<feature type="transmembrane region" description="Helical" evidence="7">
    <location>
        <begin position="65"/>
        <end position="92"/>
    </location>
</feature>
<keyword evidence="6 7" id="KW-0472">Membrane</keyword>
<dbReference type="SUPFAM" id="SSF161098">
    <property type="entry name" value="MetI-like"/>
    <property type="match status" value="1"/>
</dbReference>
<evidence type="ECO:0000256" key="6">
    <source>
        <dbReference type="ARBA" id="ARBA00023136"/>
    </source>
</evidence>
<gene>
    <name evidence="8" type="ORF">EG856_02760</name>
</gene>
<dbReference type="PANTHER" id="PTHR43744:SF12">
    <property type="entry name" value="ABC TRANSPORTER PERMEASE PROTEIN MG189-RELATED"/>
    <property type="match status" value="1"/>
</dbReference>
<dbReference type="EMBL" id="CP034841">
    <property type="protein sequence ID" value="QBF34821.1"/>
    <property type="molecule type" value="Genomic_DNA"/>
</dbReference>
<dbReference type="Proteomes" id="UP000289326">
    <property type="component" value="Chromosome"/>
</dbReference>
<feature type="transmembrane region" description="Helical" evidence="7">
    <location>
        <begin position="240"/>
        <end position="259"/>
    </location>
</feature>
<evidence type="ECO:0000313" key="9">
    <source>
        <dbReference type="Proteomes" id="UP000289326"/>
    </source>
</evidence>
<keyword evidence="4 7" id="KW-0812">Transmembrane</keyword>
<evidence type="ECO:0000256" key="1">
    <source>
        <dbReference type="ARBA" id="ARBA00004651"/>
    </source>
</evidence>
<name>A0A4P6MSI5_9BACT</name>
<proteinExistence type="predicted"/>
<dbReference type="AlphaFoldDB" id="A0A4P6MSI5"/>
<dbReference type="RefSeq" id="WP_130429598.1">
    <property type="nucleotide sequence ID" value="NZ_CP034841.1"/>
</dbReference>
<feature type="transmembrane region" description="Helical" evidence="7">
    <location>
        <begin position="136"/>
        <end position="158"/>
    </location>
</feature>
<keyword evidence="9" id="KW-1185">Reference proteome</keyword>
<dbReference type="GO" id="GO:0005886">
    <property type="term" value="C:plasma membrane"/>
    <property type="evidence" value="ECO:0007669"/>
    <property type="project" value="UniProtKB-SubCell"/>
</dbReference>
<sequence>MFKSITKEIFKYILIGFLIFLFLFPIYYLLLYALLSTPSYIEGKIYIWVREWSWSNFKTVIGKEFFIALGYTFLFSTILIILRIIVFSLAIAGLLKMKPVFQKIFQYFFLLISLIPEFSIYLALATQLGRLNLRGGVFSVVSNSIFNFFTFGYIFNVAKATSLERQKLMINDNLKWYEKIWYVYRPKLQLAYFLLIIFTFIATWNDYLWPDFIVKGTKLTNLTIWYINVGVYQAGVLGNLQAAGSFLTILVPLIIYSVFSKKINQRY</sequence>
<evidence type="ECO:0000256" key="2">
    <source>
        <dbReference type="ARBA" id="ARBA00022448"/>
    </source>
</evidence>
<dbReference type="KEGG" id="mphi:EG856_02760"/>
<dbReference type="InterPro" id="IPR035906">
    <property type="entry name" value="MetI-like_sf"/>
</dbReference>
<feature type="transmembrane region" description="Helical" evidence="7">
    <location>
        <begin position="190"/>
        <end position="209"/>
    </location>
</feature>
<feature type="transmembrane region" description="Helical" evidence="7">
    <location>
        <begin position="104"/>
        <end position="124"/>
    </location>
</feature>
<feature type="transmembrane region" description="Helical" evidence="7">
    <location>
        <begin position="12"/>
        <end position="35"/>
    </location>
</feature>
<evidence type="ECO:0000256" key="7">
    <source>
        <dbReference type="SAM" id="Phobius"/>
    </source>
</evidence>
<keyword evidence="3" id="KW-1003">Cell membrane</keyword>
<evidence type="ECO:0000256" key="5">
    <source>
        <dbReference type="ARBA" id="ARBA00022989"/>
    </source>
</evidence>
<comment type="subcellular location">
    <subcellularLocation>
        <location evidence="1">Cell membrane</location>
        <topology evidence="1">Multi-pass membrane protein</topology>
    </subcellularLocation>
</comment>